<dbReference type="VEuPathDB" id="TriTrypDB:BSAL_67150"/>
<evidence type="ECO:0000313" key="1">
    <source>
        <dbReference type="EMBL" id="CUF91571.1"/>
    </source>
</evidence>
<gene>
    <name evidence="1" type="ORF">BSAL_67150</name>
</gene>
<protein>
    <submittedName>
        <fullName evidence="1">Uncharacterized protein</fullName>
    </submittedName>
</protein>
<dbReference type="EMBL" id="CYKH01000447">
    <property type="protein sequence ID" value="CUF91571.1"/>
    <property type="molecule type" value="Genomic_DNA"/>
</dbReference>
<name>A0A0S4ITT5_BODSA</name>
<organism evidence="1 2">
    <name type="scientific">Bodo saltans</name>
    <name type="common">Flagellated protozoan</name>
    <dbReference type="NCBI Taxonomy" id="75058"/>
    <lineage>
        <taxon>Eukaryota</taxon>
        <taxon>Discoba</taxon>
        <taxon>Euglenozoa</taxon>
        <taxon>Kinetoplastea</taxon>
        <taxon>Metakinetoplastina</taxon>
        <taxon>Eubodonida</taxon>
        <taxon>Bodonidae</taxon>
        <taxon>Bodo</taxon>
    </lineage>
</organism>
<dbReference type="AlphaFoldDB" id="A0A0S4ITT5"/>
<accession>A0A0S4ITT5</accession>
<dbReference type="Proteomes" id="UP000051952">
    <property type="component" value="Unassembled WGS sequence"/>
</dbReference>
<sequence>MRLLEKKCADKIESTVEERVETSTCYALLLPSLRCCRGRFLVYYCYSVMFSYNKKRKDSYPTR</sequence>
<proteinExistence type="predicted"/>
<keyword evidence="2" id="KW-1185">Reference proteome</keyword>
<reference evidence="2" key="1">
    <citation type="submission" date="2015-09" db="EMBL/GenBank/DDBJ databases">
        <authorList>
            <consortium name="Pathogen Informatics"/>
        </authorList>
    </citation>
    <scope>NUCLEOTIDE SEQUENCE [LARGE SCALE GENOMIC DNA]</scope>
    <source>
        <strain evidence="2">Lake Konstanz</strain>
    </source>
</reference>
<evidence type="ECO:0000313" key="2">
    <source>
        <dbReference type="Proteomes" id="UP000051952"/>
    </source>
</evidence>